<dbReference type="OrthoDB" id="44529at2759"/>
<dbReference type="Gene3D" id="3.10.20.300">
    <property type="entry name" value="mk0293 like domain"/>
    <property type="match status" value="1"/>
</dbReference>
<keyword evidence="4" id="KW-1185">Reference proteome</keyword>
<organism evidence="3 4">
    <name type="scientific">Ectocarpus siliculosus</name>
    <name type="common">Brown alga</name>
    <name type="synonym">Conferva siliculosa</name>
    <dbReference type="NCBI Taxonomy" id="2880"/>
    <lineage>
        <taxon>Eukaryota</taxon>
        <taxon>Sar</taxon>
        <taxon>Stramenopiles</taxon>
        <taxon>Ochrophyta</taxon>
        <taxon>PX clade</taxon>
        <taxon>Phaeophyceae</taxon>
        <taxon>Ectocarpales</taxon>
        <taxon>Ectocarpaceae</taxon>
        <taxon>Ectocarpus</taxon>
    </lineage>
</organism>
<dbReference type="NCBIfam" id="TIGR00299">
    <property type="entry name" value="nickel pincer cofactor biosynthesis protein LarC"/>
    <property type="match status" value="1"/>
</dbReference>
<dbReference type="Gene3D" id="3.30.70.1380">
    <property type="entry name" value="Transcriptional regulatory protein pf0864 domain like"/>
    <property type="match status" value="1"/>
</dbReference>
<dbReference type="AlphaFoldDB" id="D8LBE0"/>
<evidence type="ECO:0000313" key="4">
    <source>
        <dbReference type="Proteomes" id="UP000002630"/>
    </source>
</evidence>
<dbReference type="Proteomes" id="UP000002630">
    <property type="component" value="Linkage Group LG01"/>
</dbReference>
<dbReference type="HAMAP" id="MF_01074">
    <property type="entry name" value="LarC"/>
    <property type="match status" value="1"/>
</dbReference>
<dbReference type="PANTHER" id="PTHR36566">
    <property type="entry name" value="NICKEL INSERTION PROTEIN-RELATED"/>
    <property type="match status" value="1"/>
</dbReference>
<gene>
    <name evidence="3" type="ORF">Esi_0000_0397</name>
</gene>
<sequence length="497" mass="53105">MLTAYIDCFSGVAGDMLLAALIDAGAPLEAIREGLGTIAPIKGEWDINLHRVTKGMGSIAAAHVNVTSKYQHRPAAPPSASPHSDHSHGHTHSHGHSHDHSHGHSHGHTDNERDGQAQHRSEVVTPATTSPADATEGIEDGPVRDLTTIRKMIMESGLPPAVKERSVRVFTELGEAEAKTHGSTLDQVHFHEVGAIDSIIDTVGVVYALHLLGIEKVYCSALPLSEGTVWTAHGILPVPAPATLRLMVGLPTCPGPKSAKGELVTPSGAALVRVLSSEFGRPSLFTPGAIGIGAGTKDFDKHPNILRVILGEVPPPLPSEEPQPVEQIRASPADGARETGSWTTRQLSVLEANIDDMTGEAAGYLMEVLLEAGCLDAWLCPILMKKGRPAFTVSVLCEQHDQERFVRLLFTESSTLGVRRRSVERCALRRKTVPVSTTFGDVRVKVAWLDGVVVSTKPEYEDCKVLATNAGVPLQAVTDQARAVVQASLPEEQPDVM</sequence>
<protein>
    <recommendedName>
        <fullName evidence="5">Nickel insertion protein</fullName>
    </recommendedName>
</protein>
<reference evidence="3 4" key="1">
    <citation type="journal article" date="2010" name="Nature">
        <title>The Ectocarpus genome and the independent evolution of multicellularity in brown algae.</title>
        <authorList>
            <person name="Cock J.M."/>
            <person name="Sterck L."/>
            <person name="Rouze P."/>
            <person name="Scornet D."/>
            <person name="Allen A.E."/>
            <person name="Amoutzias G."/>
            <person name="Anthouard V."/>
            <person name="Artiguenave F."/>
            <person name="Aury J.M."/>
            <person name="Badger J.H."/>
            <person name="Beszteri B."/>
            <person name="Billiau K."/>
            <person name="Bonnet E."/>
            <person name="Bothwell J.H."/>
            <person name="Bowler C."/>
            <person name="Boyen C."/>
            <person name="Brownlee C."/>
            <person name="Carrano C.J."/>
            <person name="Charrier B."/>
            <person name="Cho G.Y."/>
            <person name="Coelho S.M."/>
            <person name="Collen J."/>
            <person name="Corre E."/>
            <person name="Da Silva C."/>
            <person name="Delage L."/>
            <person name="Delaroque N."/>
            <person name="Dittami S.M."/>
            <person name="Doulbeau S."/>
            <person name="Elias M."/>
            <person name="Farnham G."/>
            <person name="Gachon C.M."/>
            <person name="Gschloessl B."/>
            <person name="Heesch S."/>
            <person name="Jabbari K."/>
            <person name="Jubin C."/>
            <person name="Kawai H."/>
            <person name="Kimura K."/>
            <person name="Kloareg B."/>
            <person name="Kupper F.C."/>
            <person name="Lang D."/>
            <person name="Le Bail A."/>
            <person name="Leblanc C."/>
            <person name="Lerouge P."/>
            <person name="Lohr M."/>
            <person name="Lopez P.J."/>
            <person name="Martens C."/>
            <person name="Maumus F."/>
            <person name="Michel G."/>
            <person name="Miranda-Saavedra D."/>
            <person name="Morales J."/>
            <person name="Moreau H."/>
            <person name="Motomura T."/>
            <person name="Nagasato C."/>
            <person name="Napoli C.A."/>
            <person name="Nelson D.R."/>
            <person name="Nyvall-Collen P."/>
            <person name="Peters A.F."/>
            <person name="Pommier C."/>
            <person name="Potin P."/>
            <person name="Poulain J."/>
            <person name="Quesneville H."/>
            <person name="Read B."/>
            <person name="Rensing S.A."/>
            <person name="Ritter A."/>
            <person name="Rousvoal S."/>
            <person name="Samanta M."/>
            <person name="Samson G."/>
            <person name="Schroeder D.C."/>
            <person name="Segurens B."/>
            <person name="Strittmatter M."/>
            <person name="Tonon T."/>
            <person name="Tregear J.W."/>
            <person name="Valentin K."/>
            <person name="von Dassow P."/>
            <person name="Yamagishi T."/>
            <person name="Van de Peer Y."/>
            <person name="Wincker P."/>
        </authorList>
    </citation>
    <scope>NUCLEOTIDE SEQUENCE [LARGE SCALE GENOMIC DNA]</scope>
    <source>
        <strain evidence="4">Ec32 / CCAP1310/4</strain>
    </source>
</reference>
<dbReference type="STRING" id="2880.D8LBE0"/>
<evidence type="ECO:0000313" key="3">
    <source>
        <dbReference type="EMBL" id="CBN76649.1"/>
    </source>
</evidence>
<dbReference type="InterPro" id="IPR002822">
    <property type="entry name" value="Ni_insertion"/>
</dbReference>
<dbReference type="PANTHER" id="PTHR36566:SF1">
    <property type="entry name" value="PYRIDINIUM-3,5-BISTHIOCARBOXYLIC ACID MONONUCLEOTIDE NICKEL INSERTION PROTEIN"/>
    <property type="match status" value="1"/>
</dbReference>
<name>D8LBE0_ECTSI</name>
<feature type="region of interest" description="Disordered" evidence="2">
    <location>
        <begin position="69"/>
        <end position="143"/>
    </location>
</feature>
<dbReference type="OMA" id="QEAWIDD"/>
<feature type="compositionally biased region" description="Basic and acidic residues" evidence="2">
    <location>
        <begin position="96"/>
        <end position="122"/>
    </location>
</feature>
<keyword evidence="1" id="KW-0533">Nickel</keyword>
<evidence type="ECO:0000256" key="1">
    <source>
        <dbReference type="ARBA" id="ARBA00022596"/>
    </source>
</evidence>
<dbReference type="InParanoid" id="D8LBE0"/>
<dbReference type="EMBL" id="FN649726">
    <property type="protein sequence ID" value="CBN76649.1"/>
    <property type="molecule type" value="Genomic_DNA"/>
</dbReference>
<accession>D8LBE0</accession>
<evidence type="ECO:0008006" key="5">
    <source>
        <dbReference type="Google" id="ProtNLM"/>
    </source>
</evidence>
<dbReference type="eggNOG" id="ENOG502QSJA">
    <property type="taxonomic scope" value="Eukaryota"/>
</dbReference>
<evidence type="ECO:0000256" key="2">
    <source>
        <dbReference type="SAM" id="MobiDB-lite"/>
    </source>
</evidence>
<proteinExistence type="inferred from homology"/>
<dbReference type="EMBL" id="FN647682">
    <property type="protein sequence ID" value="CBN76649.1"/>
    <property type="molecule type" value="Genomic_DNA"/>
</dbReference>
<dbReference type="Pfam" id="PF01969">
    <property type="entry name" value="Ni_insertion"/>
    <property type="match status" value="1"/>
</dbReference>